<evidence type="ECO:0000313" key="3">
    <source>
        <dbReference type="Proteomes" id="UP001064504"/>
    </source>
</evidence>
<dbReference type="EMBL" id="CP104557">
    <property type="protein sequence ID" value="UXH40315.1"/>
    <property type="molecule type" value="Genomic_DNA"/>
</dbReference>
<feature type="region of interest" description="Disordered" evidence="1">
    <location>
        <begin position="210"/>
        <end position="299"/>
    </location>
</feature>
<evidence type="ECO:0000256" key="1">
    <source>
        <dbReference type="SAM" id="MobiDB-lite"/>
    </source>
</evidence>
<protein>
    <submittedName>
        <fullName evidence="2">RHS repeat-associated core domain-containing protein</fullName>
    </submittedName>
</protein>
<evidence type="ECO:0000313" key="2">
    <source>
        <dbReference type="EMBL" id="UXH40315.1"/>
    </source>
</evidence>
<dbReference type="RefSeq" id="WP_261744573.1">
    <property type="nucleotide sequence ID" value="NZ_CP104557.1"/>
</dbReference>
<dbReference type="Gene3D" id="2.180.10.10">
    <property type="entry name" value="RHS repeat-associated core"/>
    <property type="match status" value="1"/>
</dbReference>
<reference evidence="2" key="1">
    <citation type="submission" date="2022-09" db="EMBL/GenBank/DDBJ databases">
        <title>Complete genome sequence of Pseudomonas promysalinigenes strain RL-WG26, a newly isolated PGPR with the potential for plant salinity stress alleviation.</title>
        <authorList>
            <person name="Ren L."/>
            <person name="Wang G."/>
            <person name="Hu H."/>
        </authorList>
    </citation>
    <scope>NUCLEOTIDE SEQUENCE</scope>
    <source>
        <strain evidence="2">RL-WG26</strain>
    </source>
</reference>
<gene>
    <name evidence="2" type="ORF">N5C08_01815</name>
</gene>
<dbReference type="InterPro" id="IPR022385">
    <property type="entry name" value="Rhs_assc_core"/>
</dbReference>
<dbReference type="Proteomes" id="UP001064504">
    <property type="component" value="Chromosome"/>
</dbReference>
<sequence>MATKTRCLAVDRQCTVLAGESGIARRYTVYGALASSDCLITGFTGENRDPVTGCYHLGQGYRTYNPHLMRFQSPDDLSPFGLGGINAYVYRDPVNARDPSGHSPITVSAFTQRIMTASFGSVSVVKSLVGKVPSTGLEILISRLTFGGGALSIAGATAQAAGWSSGTFVSNVGVALAGTGHVFQFAKALYDGRNQIYKNVTGNLRSLIGMKAKDTKPSDVELKPTAPPPPSRRQSVSDSNQPEAAGFRASVLSGPSQRPDSEKLSPGNGDGTYVSRKFSQPPNSDMSNMGPMQMVRKSI</sequence>
<feature type="compositionally biased region" description="Polar residues" evidence="1">
    <location>
        <begin position="277"/>
        <end position="287"/>
    </location>
</feature>
<proteinExistence type="predicted"/>
<accession>A0ABY6AS31</accession>
<keyword evidence="3" id="KW-1185">Reference proteome</keyword>
<name>A0ABY6AS31_9PSED</name>
<feature type="compositionally biased region" description="Basic and acidic residues" evidence="1">
    <location>
        <begin position="211"/>
        <end position="222"/>
    </location>
</feature>
<organism evidence="2 3">
    <name type="scientific">Pseudomonas promysalinigenes</name>
    <dbReference type="NCBI Taxonomy" id="485898"/>
    <lineage>
        <taxon>Bacteria</taxon>
        <taxon>Pseudomonadati</taxon>
        <taxon>Pseudomonadota</taxon>
        <taxon>Gammaproteobacteria</taxon>
        <taxon>Pseudomonadales</taxon>
        <taxon>Pseudomonadaceae</taxon>
        <taxon>Pseudomonas</taxon>
    </lineage>
</organism>
<feature type="compositionally biased region" description="Polar residues" evidence="1">
    <location>
        <begin position="232"/>
        <end position="242"/>
    </location>
</feature>
<dbReference type="NCBIfam" id="TIGR03696">
    <property type="entry name" value="Rhs_assc_core"/>
    <property type="match status" value="1"/>
</dbReference>